<gene>
    <name evidence="1" type="ORF">ABIE08_000796</name>
</gene>
<reference evidence="1 2" key="1">
    <citation type="submission" date="2024-06" db="EMBL/GenBank/DDBJ databases">
        <title>Sorghum-associated microbial communities from plants grown in Nebraska, USA.</title>
        <authorList>
            <person name="Schachtman D."/>
        </authorList>
    </citation>
    <scope>NUCLEOTIDE SEQUENCE [LARGE SCALE GENOMIC DNA]</scope>
    <source>
        <strain evidence="1 2">3207</strain>
    </source>
</reference>
<dbReference type="RefSeq" id="WP_354548936.1">
    <property type="nucleotide sequence ID" value="NZ_JBEPSM010000001.1"/>
</dbReference>
<dbReference type="Pfam" id="PF06475">
    <property type="entry name" value="Glycolipid_bind"/>
    <property type="match status" value="1"/>
</dbReference>
<evidence type="ECO:0000313" key="1">
    <source>
        <dbReference type="EMBL" id="MET4632883.1"/>
    </source>
</evidence>
<protein>
    <recommendedName>
        <fullName evidence="3">Glycolipid-binding domain-containing protein</fullName>
    </recommendedName>
</protein>
<dbReference type="EMBL" id="JBEPSM010000001">
    <property type="protein sequence ID" value="MET4632883.1"/>
    <property type="molecule type" value="Genomic_DNA"/>
</dbReference>
<proteinExistence type="predicted"/>
<comment type="caution">
    <text evidence="1">The sequence shown here is derived from an EMBL/GenBank/DDBJ whole genome shotgun (WGS) entry which is preliminary data.</text>
</comment>
<dbReference type="SUPFAM" id="SSF159275">
    <property type="entry name" value="PA1994-like"/>
    <property type="match status" value="1"/>
</dbReference>
<dbReference type="InterPro" id="IPR009467">
    <property type="entry name" value="Glycolipid-bd_prot_put"/>
</dbReference>
<accession>A0ABV2QV38</accession>
<dbReference type="Proteomes" id="UP001549321">
    <property type="component" value="Unassembled WGS sequence"/>
</dbReference>
<evidence type="ECO:0008006" key="3">
    <source>
        <dbReference type="Google" id="ProtNLM"/>
    </source>
</evidence>
<organism evidence="1 2">
    <name type="scientific">Kaistia defluvii</name>
    <dbReference type="NCBI Taxonomy" id="410841"/>
    <lineage>
        <taxon>Bacteria</taxon>
        <taxon>Pseudomonadati</taxon>
        <taxon>Pseudomonadota</taxon>
        <taxon>Alphaproteobacteria</taxon>
        <taxon>Hyphomicrobiales</taxon>
        <taxon>Kaistiaceae</taxon>
        <taxon>Kaistia</taxon>
    </lineage>
</organism>
<evidence type="ECO:0000313" key="2">
    <source>
        <dbReference type="Proteomes" id="UP001549321"/>
    </source>
</evidence>
<sequence length="181" mass="19801">MSKAVRWQSWDGEGLEHMVFSDRPKGAVAEGALLSGGEARFAARYELTCHPDGRVAEARVAVVGGPQISLQSDGDGLWRNSDGKRVPALVGASDVDLSASPVTNMLTIRRLGLAEGESQEITAVYVRLPDLEITLDRQRYTCLEAGRRYLYEAVDGTFKAEIETEDNGLITLYPGLFRRVS</sequence>
<name>A0ABV2QV38_9HYPH</name>
<keyword evidence="2" id="KW-1185">Reference proteome</keyword>